<dbReference type="InterPro" id="IPR035992">
    <property type="entry name" value="Ricin_B-like_lectins"/>
</dbReference>
<organism evidence="4 5">
    <name type="scientific">Allohahella marinimesophila</name>
    <dbReference type="NCBI Taxonomy" id="1054972"/>
    <lineage>
        <taxon>Bacteria</taxon>
        <taxon>Pseudomonadati</taxon>
        <taxon>Pseudomonadota</taxon>
        <taxon>Gammaproteobacteria</taxon>
        <taxon>Oceanospirillales</taxon>
        <taxon>Hahellaceae</taxon>
        <taxon>Allohahella</taxon>
    </lineage>
</organism>
<dbReference type="SMART" id="SM00458">
    <property type="entry name" value="RICIN"/>
    <property type="match status" value="2"/>
</dbReference>
<dbReference type="PANTHER" id="PTHR10963">
    <property type="entry name" value="GLYCOSYL HYDROLASE-RELATED"/>
    <property type="match status" value="1"/>
</dbReference>
<keyword evidence="5" id="KW-1185">Reference proteome</keyword>
<feature type="chain" id="PRO_5045981912" description="GH16 domain-containing protein" evidence="2">
    <location>
        <begin position="29"/>
        <end position="571"/>
    </location>
</feature>
<accession>A0ABP7PGX3</accession>
<keyword evidence="2" id="KW-0732">Signal</keyword>
<comment type="caution">
    <text evidence="4">The sequence shown here is derived from an EMBL/GenBank/DDBJ whole genome shotgun (WGS) entry which is preliminary data.</text>
</comment>
<dbReference type="EMBL" id="BAABBO010000010">
    <property type="protein sequence ID" value="GAA3965423.1"/>
    <property type="molecule type" value="Genomic_DNA"/>
</dbReference>
<proteinExistence type="inferred from homology"/>
<dbReference type="PROSITE" id="PS51762">
    <property type="entry name" value="GH16_2"/>
    <property type="match status" value="1"/>
</dbReference>
<dbReference type="InterPro" id="IPR000757">
    <property type="entry name" value="Beta-glucanase-like"/>
</dbReference>
<comment type="similarity">
    <text evidence="1">Belongs to the glycosyl hydrolase 16 family.</text>
</comment>
<reference evidence="5" key="1">
    <citation type="journal article" date="2019" name="Int. J. Syst. Evol. Microbiol.">
        <title>The Global Catalogue of Microorganisms (GCM) 10K type strain sequencing project: providing services to taxonomists for standard genome sequencing and annotation.</title>
        <authorList>
            <consortium name="The Broad Institute Genomics Platform"/>
            <consortium name="The Broad Institute Genome Sequencing Center for Infectious Disease"/>
            <person name="Wu L."/>
            <person name="Ma J."/>
        </authorList>
    </citation>
    <scope>NUCLEOTIDE SEQUENCE [LARGE SCALE GENOMIC DNA]</scope>
    <source>
        <strain evidence="5">JCM 17555</strain>
    </source>
</reference>
<dbReference type="Gene3D" id="2.80.10.50">
    <property type="match status" value="6"/>
</dbReference>
<dbReference type="CDD" id="cd00161">
    <property type="entry name" value="beta-trefoil_Ricin-like"/>
    <property type="match status" value="3"/>
</dbReference>
<gene>
    <name evidence="4" type="ORF">GCM10022278_24040</name>
</gene>
<dbReference type="InterPro" id="IPR050546">
    <property type="entry name" value="Glycosyl_Hydrlase_16"/>
</dbReference>
<protein>
    <recommendedName>
        <fullName evidence="3">GH16 domain-containing protein</fullName>
    </recommendedName>
</protein>
<dbReference type="RefSeq" id="WP_344806653.1">
    <property type="nucleotide sequence ID" value="NZ_BAABBO010000010.1"/>
</dbReference>
<evidence type="ECO:0000259" key="3">
    <source>
        <dbReference type="PROSITE" id="PS51762"/>
    </source>
</evidence>
<dbReference type="PROSITE" id="PS50231">
    <property type="entry name" value="RICIN_B_LECTIN"/>
    <property type="match status" value="2"/>
</dbReference>
<dbReference type="Proteomes" id="UP001501337">
    <property type="component" value="Unassembled WGS sequence"/>
</dbReference>
<evidence type="ECO:0000256" key="2">
    <source>
        <dbReference type="SAM" id="SignalP"/>
    </source>
</evidence>
<feature type="domain" description="GH16" evidence="3">
    <location>
        <begin position="338"/>
        <end position="571"/>
    </location>
</feature>
<dbReference type="InterPro" id="IPR000772">
    <property type="entry name" value="Ricin_B_lectin"/>
</dbReference>
<dbReference type="Pfam" id="PF14200">
    <property type="entry name" value="RicinB_lectin_2"/>
    <property type="match status" value="3"/>
</dbReference>
<feature type="signal peptide" evidence="2">
    <location>
        <begin position="1"/>
        <end position="28"/>
    </location>
</feature>
<dbReference type="InterPro" id="IPR013320">
    <property type="entry name" value="ConA-like_dom_sf"/>
</dbReference>
<dbReference type="Gene3D" id="2.60.120.200">
    <property type="match status" value="1"/>
</dbReference>
<dbReference type="SUPFAM" id="SSF50370">
    <property type="entry name" value="Ricin B-like lectins"/>
    <property type="match status" value="2"/>
</dbReference>
<evidence type="ECO:0000313" key="4">
    <source>
        <dbReference type="EMBL" id="GAA3965423.1"/>
    </source>
</evidence>
<evidence type="ECO:0000313" key="5">
    <source>
        <dbReference type="Proteomes" id="UP001501337"/>
    </source>
</evidence>
<name>A0ABP7PGX3_9GAMM</name>
<dbReference type="Pfam" id="PF00722">
    <property type="entry name" value="Glyco_hydro_16"/>
    <property type="match status" value="1"/>
</dbReference>
<dbReference type="PANTHER" id="PTHR10963:SF55">
    <property type="entry name" value="GLYCOSIDE HYDROLASE FAMILY 16 PROTEIN"/>
    <property type="match status" value="1"/>
</dbReference>
<evidence type="ECO:0000256" key="1">
    <source>
        <dbReference type="ARBA" id="ARBA00006865"/>
    </source>
</evidence>
<dbReference type="SUPFAM" id="SSF49899">
    <property type="entry name" value="Concanavalin A-like lectins/glucanases"/>
    <property type="match status" value="1"/>
</dbReference>
<dbReference type="CDD" id="cd08023">
    <property type="entry name" value="GH16_laminarinase_like"/>
    <property type="match status" value="1"/>
</dbReference>
<sequence>MQFQTPSITARIMCGGLLALAISLPANAGTTFTGNYYLVNLHSNKALDVDGVSRAAGANVHQWAYGNGGNQQWEMVSAGSDTYFLKNRHSGLYLDVAWGAAHDGANIQQAAYNGSNAQKFRIVEIESGVYRLENVASGKVLDVAAWNQDNGANVHQWTWGNHNNQKWKIIPVGAATTLSGAVRIDSVHSGKSLDVVNVSATPGANVQQWAYGAGANQQWNLINTGNGYYKIQSRHSGHMLDVANASTANNANLQQWNDNGNDAQLFSFISVGNNEYQIRNKHSGKVVNVADWAAYDGGNIQQYQYQGEARQKWRLAAVSGGPGGGGGGTCTAAPVWADEFNYSGLPDASKWSFEVQRPGWVNDEWQNYTGQRLENARVGNGVLTIEARRDWFGGHEISSARLKTHGKGDWLNGRIEVRAKLPRGRGTWPAIWMMPSDSEYGGWPNSGEIDIMENVGHDPWNIHGSIHSNGRNHMLGNNFTVTTTNNTVQDQFHVYSVDWNQDRIQYMMNGRVFGTYTNPKQGWSTWPFDKRFHLILNVAIGGMWGGQQGVDMGIFPAKMEVDWVRVYRSCN</sequence>